<dbReference type="AlphaFoldDB" id="A0A4R1NXR7"/>
<dbReference type="InterPro" id="IPR003489">
    <property type="entry name" value="RHF/RaiA"/>
</dbReference>
<sequence length="106" mass="11958">MMQIQVNTDNFIHGDERVIEVAELAVQNDLEHLSDRLTRVEVHLKDQNADKHGPDHILCTMEARPRGMDPMSAHHEAADIQAALKGSAKKLRTRLSSVFEKADAHR</sequence>
<dbReference type="SUPFAM" id="SSF69754">
    <property type="entry name" value="Ribosome binding protein Y (YfiA homologue)"/>
    <property type="match status" value="1"/>
</dbReference>
<dbReference type="Gene3D" id="3.30.160.100">
    <property type="entry name" value="Ribosome hibernation promotion factor-like"/>
    <property type="match status" value="1"/>
</dbReference>
<keyword evidence="2" id="KW-1185">Reference proteome</keyword>
<name>A0A4R1NXR7_9RHOB</name>
<dbReference type="EMBL" id="SMGR01000001">
    <property type="protein sequence ID" value="TCL09982.1"/>
    <property type="molecule type" value="Genomic_DNA"/>
</dbReference>
<evidence type="ECO:0000313" key="1">
    <source>
        <dbReference type="EMBL" id="TCL09982.1"/>
    </source>
</evidence>
<evidence type="ECO:0000313" key="2">
    <source>
        <dbReference type="Proteomes" id="UP000295673"/>
    </source>
</evidence>
<organism evidence="1 2">
    <name type="scientific">Shimia isoporae</name>
    <dbReference type="NCBI Taxonomy" id="647720"/>
    <lineage>
        <taxon>Bacteria</taxon>
        <taxon>Pseudomonadati</taxon>
        <taxon>Pseudomonadota</taxon>
        <taxon>Alphaproteobacteria</taxon>
        <taxon>Rhodobacterales</taxon>
        <taxon>Roseobacteraceae</taxon>
    </lineage>
</organism>
<comment type="caution">
    <text evidence="1">The sequence shown here is derived from an EMBL/GenBank/DDBJ whole genome shotgun (WGS) entry which is preliminary data.</text>
</comment>
<dbReference type="Proteomes" id="UP000295673">
    <property type="component" value="Unassembled WGS sequence"/>
</dbReference>
<proteinExistence type="predicted"/>
<protein>
    <recommendedName>
        <fullName evidence="3">Sigma 54 modulation/S30EA-like ribosomal protein</fullName>
    </recommendedName>
</protein>
<evidence type="ECO:0008006" key="3">
    <source>
        <dbReference type="Google" id="ProtNLM"/>
    </source>
</evidence>
<accession>A0A4R1NXR7</accession>
<reference evidence="1 2" key="1">
    <citation type="submission" date="2019-03" db="EMBL/GenBank/DDBJ databases">
        <title>Genomic Encyclopedia of Archaeal and Bacterial Type Strains, Phase II (KMG-II): from individual species to whole genera.</title>
        <authorList>
            <person name="Goeker M."/>
        </authorList>
    </citation>
    <scope>NUCLEOTIDE SEQUENCE [LARGE SCALE GENOMIC DNA]</scope>
    <source>
        <strain evidence="1 2">DSM 26433</strain>
    </source>
</reference>
<dbReference type="Pfam" id="PF02482">
    <property type="entry name" value="Ribosomal_S30AE"/>
    <property type="match status" value="1"/>
</dbReference>
<dbReference type="RefSeq" id="WP_243694339.1">
    <property type="nucleotide sequence ID" value="NZ_SMGR01000001.1"/>
</dbReference>
<dbReference type="InterPro" id="IPR036567">
    <property type="entry name" value="RHF-like"/>
</dbReference>
<gene>
    <name evidence="1" type="ORF">BXY66_2050</name>
</gene>